<reference evidence="2" key="1">
    <citation type="submission" date="2022-11" db="EMBL/GenBank/DDBJ databases">
        <title>Complete genome sequence of Methanogenium organophilum DSM 3596.</title>
        <authorList>
            <person name="Chen S.-C."/>
            <person name="Lai S.-J."/>
            <person name="You Y.-T."/>
        </authorList>
    </citation>
    <scope>NUCLEOTIDE SEQUENCE</scope>
    <source>
        <strain evidence="2">DSM 3596</strain>
    </source>
</reference>
<evidence type="ECO:0000313" key="2">
    <source>
        <dbReference type="EMBL" id="WAI01401.1"/>
    </source>
</evidence>
<dbReference type="RefSeq" id="WP_268186628.1">
    <property type="nucleotide sequence ID" value="NZ_CP113361.1"/>
</dbReference>
<organism evidence="2 3">
    <name type="scientific">Methanogenium organophilum</name>
    <dbReference type="NCBI Taxonomy" id="2199"/>
    <lineage>
        <taxon>Archaea</taxon>
        <taxon>Methanobacteriati</taxon>
        <taxon>Methanobacteriota</taxon>
        <taxon>Stenosarchaea group</taxon>
        <taxon>Methanomicrobia</taxon>
        <taxon>Methanomicrobiales</taxon>
        <taxon>Methanomicrobiaceae</taxon>
        <taxon>Methanogenium</taxon>
    </lineage>
</organism>
<sequence length="96" mass="10630">MMLIPGSGYTHDLSLNATKAGYLPGKTFMEYEKTDEILRAASVPVIAIAFLPLWLVISSVKIWIEPDPRLLIGAVYASVVTLSFIYFGLKLRKIKG</sequence>
<keyword evidence="1" id="KW-0812">Transmembrane</keyword>
<feature type="transmembrane region" description="Helical" evidence="1">
    <location>
        <begin position="43"/>
        <end position="64"/>
    </location>
</feature>
<name>A0A9X9S4J4_METOG</name>
<accession>A0A9X9S4J4</accession>
<dbReference type="KEGG" id="mou:OU421_00565"/>
<dbReference type="Proteomes" id="UP001163096">
    <property type="component" value="Chromosome"/>
</dbReference>
<feature type="transmembrane region" description="Helical" evidence="1">
    <location>
        <begin position="70"/>
        <end position="89"/>
    </location>
</feature>
<evidence type="ECO:0000313" key="3">
    <source>
        <dbReference type="Proteomes" id="UP001163096"/>
    </source>
</evidence>
<proteinExistence type="predicted"/>
<gene>
    <name evidence="2" type="ORF">OU421_00565</name>
</gene>
<keyword evidence="3" id="KW-1185">Reference proteome</keyword>
<evidence type="ECO:0000256" key="1">
    <source>
        <dbReference type="SAM" id="Phobius"/>
    </source>
</evidence>
<protein>
    <submittedName>
        <fullName evidence="2">Uncharacterized protein</fullName>
    </submittedName>
</protein>
<keyword evidence="1" id="KW-0472">Membrane</keyword>
<dbReference type="GeneID" id="76833549"/>
<keyword evidence="1" id="KW-1133">Transmembrane helix</keyword>
<dbReference type="AlphaFoldDB" id="A0A9X9S4J4"/>
<dbReference type="EMBL" id="CP113361">
    <property type="protein sequence ID" value="WAI01401.1"/>
    <property type="molecule type" value="Genomic_DNA"/>
</dbReference>